<dbReference type="EMBL" id="QZAJ01000272">
    <property type="protein sequence ID" value="THW12600.1"/>
    <property type="molecule type" value="Genomic_DNA"/>
</dbReference>
<comment type="caution">
    <text evidence="1">The sequence shown here is derived from an EMBL/GenBank/DDBJ whole genome shotgun (WGS) entry which is preliminary data.</text>
</comment>
<evidence type="ECO:0000313" key="1">
    <source>
        <dbReference type="EMBL" id="THW12600.1"/>
    </source>
</evidence>
<dbReference type="AlphaFoldDB" id="A0A4S8VQ14"/>
<gene>
    <name evidence="1" type="ORF">D6D24_06502</name>
</gene>
<reference evidence="1 2" key="1">
    <citation type="submission" date="2018-10" db="EMBL/GenBank/DDBJ databases">
        <title>Fifty Aureobasidium pullulans genomes reveal a recombining polyextremotolerant generalist.</title>
        <authorList>
            <person name="Gostincar C."/>
            <person name="Turk M."/>
            <person name="Zajc J."/>
            <person name="Gunde-Cimerman N."/>
        </authorList>
    </citation>
    <scope>NUCLEOTIDE SEQUENCE [LARGE SCALE GENOMIC DNA]</scope>
    <source>
        <strain evidence="1 2">EXF-11318</strain>
    </source>
</reference>
<accession>A0A4S8VQ14</accession>
<organism evidence="1 2">
    <name type="scientific">Aureobasidium pullulans</name>
    <name type="common">Black yeast</name>
    <name type="synonym">Pullularia pullulans</name>
    <dbReference type="NCBI Taxonomy" id="5580"/>
    <lineage>
        <taxon>Eukaryota</taxon>
        <taxon>Fungi</taxon>
        <taxon>Dikarya</taxon>
        <taxon>Ascomycota</taxon>
        <taxon>Pezizomycotina</taxon>
        <taxon>Dothideomycetes</taxon>
        <taxon>Dothideomycetidae</taxon>
        <taxon>Dothideales</taxon>
        <taxon>Saccotheciaceae</taxon>
        <taxon>Aureobasidium</taxon>
    </lineage>
</organism>
<protein>
    <submittedName>
        <fullName evidence="1">Uncharacterized protein</fullName>
    </submittedName>
</protein>
<sequence length="155" mass="17724">MYTTVFWIRFENTLSYGAGRFQGEKRFNNNRARACRPFAMTKLCLSDDARPMYRIGTRTSRLPRPETFPLQQNVSLLHTLFSVDDFQMVKHHASRPTVQCLLLRPSGSRCIPTTDSPGDPRGERELSITMRTPTRPATYPQDARVSVGDIIACRE</sequence>
<dbReference type="Proteomes" id="UP000308014">
    <property type="component" value="Unassembled WGS sequence"/>
</dbReference>
<evidence type="ECO:0000313" key="2">
    <source>
        <dbReference type="Proteomes" id="UP000308014"/>
    </source>
</evidence>
<proteinExistence type="predicted"/>
<name>A0A4S8VQ14_AURPU</name>